<keyword evidence="1" id="KW-0472">Membrane</keyword>
<evidence type="ECO:0000313" key="3">
    <source>
        <dbReference type="Proteomes" id="UP000554004"/>
    </source>
</evidence>
<feature type="non-terminal residue" evidence="2">
    <location>
        <position position="54"/>
    </location>
</feature>
<sequence length="54" mass="6241">MNKTFNIKTRDRSISKKKGVEFSQITNHWLFKLSAIGVSFVFLYSVFNSVVITI</sequence>
<evidence type="ECO:0000313" key="2">
    <source>
        <dbReference type="EMBL" id="NLE30880.1"/>
    </source>
</evidence>
<reference evidence="2 3" key="1">
    <citation type="journal article" date="2020" name="Biotechnol. Biofuels">
        <title>New insights from the biogas microbiome by comprehensive genome-resolved metagenomics of nearly 1600 species originating from multiple anaerobic digesters.</title>
        <authorList>
            <person name="Campanaro S."/>
            <person name="Treu L."/>
            <person name="Rodriguez-R L.M."/>
            <person name="Kovalovszki A."/>
            <person name="Ziels R.M."/>
            <person name="Maus I."/>
            <person name="Zhu X."/>
            <person name="Kougias P.G."/>
            <person name="Basile A."/>
            <person name="Luo G."/>
            <person name="Schluter A."/>
            <person name="Konstantinidis K.T."/>
            <person name="Angelidaki I."/>
        </authorList>
    </citation>
    <scope>NUCLEOTIDE SEQUENCE [LARGE SCALE GENOMIC DNA]</scope>
    <source>
        <strain evidence="2">AS06rmzACSIP_421</strain>
    </source>
</reference>
<keyword evidence="1" id="KW-1133">Transmembrane helix</keyword>
<proteinExistence type="predicted"/>
<organism evidence="2 3">
    <name type="scientific">Candidatus Dojkabacteria bacterium</name>
    <dbReference type="NCBI Taxonomy" id="2099670"/>
    <lineage>
        <taxon>Bacteria</taxon>
        <taxon>Candidatus Dojkabacteria</taxon>
    </lineage>
</organism>
<dbReference type="Proteomes" id="UP000554004">
    <property type="component" value="Unassembled WGS sequence"/>
</dbReference>
<comment type="caution">
    <text evidence="2">The sequence shown here is derived from an EMBL/GenBank/DDBJ whole genome shotgun (WGS) entry which is preliminary data.</text>
</comment>
<accession>A0A847ESV0</accession>
<name>A0A847ESV0_9BACT</name>
<feature type="transmembrane region" description="Helical" evidence="1">
    <location>
        <begin position="29"/>
        <end position="52"/>
    </location>
</feature>
<evidence type="ECO:0000256" key="1">
    <source>
        <dbReference type="SAM" id="Phobius"/>
    </source>
</evidence>
<protein>
    <submittedName>
        <fullName evidence="2">Uncharacterized protein</fullName>
    </submittedName>
</protein>
<keyword evidence="1" id="KW-0812">Transmembrane</keyword>
<dbReference type="AlphaFoldDB" id="A0A847ESV0"/>
<dbReference type="EMBL" id="JAAZAL010000041">
    <property type="protein sequence ID" value="NLE30880.1"/>
    <property type="molecule type" value="Genomic_DNA"/>
</dbReference>
<gene>
    <name evidence="2" type="ORF">GX618_01225</name>
</gene>